<dbReference type="PANTHER" id="PTHR10696:SF56">
    <property type="entry name" value="TAUD_TFDA-LIKE DOMAIN-CONTAINING PROTEIN"/>
    <property type="match status" value="1"/>
</dbReference>
<accession>A0A7W9HIW1</accession>
<dbReference type="InterPro" id="IPR042098">
    <property type="entry name" value="TauD-like_sf"/>
</dbReference>
<dbReference type="Pfam" id="PF02668">
    <property type="entry name" value="TauD"/>
    <property type="match status" value="1"/>
</dbReference>
<evidence type="ECO:0000313" key="7">
    <source>
        <dbReference type="Proteomes" id="UP000552097"/>
    </source>
</evidence>
<keyword evidence="4" id="KW-0045">Antibiotic biosynthesis</keyword>
<dbReference type="RefSeq" id="WP_184920295.1">
    <property type="nucleotide sequence ID" value="NZ_JACHMO010000001.1"/>
</dbReference>
<proteinExistence type="predicted"/>
<name>A0A7W9HIW1_9PSEU</name>
<keyword evidence="7" id="KW-1185">Reference proteome</keyword>
<evidence type="ECO:0000256" key="1">
    <source>
        <dbReference type="ARBA" id="ARBA00001954"/>
    </source>
</evidence>
<keyword evidence="2" id="KW-0560">Oxidoreductase</keyword>
<evidence type="ECO:0000256" key="3">
    <source>
        <dbReference type="ARBA" id="ARBA00023004"/>
    </source>
</evidence>
<evidence type="ECO:0000259" key="5">
    <source>
        <dbReference type="Pfam" id="PF02668"/>
    </source>
</evidence>
<organism evidence="6 7">
    <name type="scientific">Saccharothrix ecbatanensis</name>
    <dbReference type="NCBI Taxonomy" id="1105145"/>
    <lineage>
        <taxon>Bacteria</taxon>
        <taxon>Bacillati</taxon>
        <taxon>Actinomycetota</taxon>
        <taxon>Actinomycetes</taxon>
        <taxon>Pseudonocardiales</taxon>
        <taxon>Pseudonocardiaceae</taxon>
        <taxon>Saccharothrix</taxon>
    </lineage>
</organism>
<feature type="domain" description="TauD/TfdA-like" evidence="5">
    <location>
        <begin position="36"/>
        <end position="291"/>
    </location>
</feature>
<dbReference type="AlphaFoldDB" id="A0A7W9HIW1"/>
<dbReference type="Gene3D" id="3.60.130.10">
    <property type="entry name" value="Clavaminate synthase-like"/>
    <property type="match status" value="1"/>
</dbReference>
<protein>
    <recommendedName>
        <fullName evidence="5">TauD/TfdA-like domain-containing protein</fullName>
    </recommendedName>
</protein>
<keyword evidence="3" id="KW-0408">Iron</keyword>
<evidence type="ECO:0000313" key="6">
    <source>
        <dbReference type="EMBL" id="MBB5803133.1"/>
    </source>
</evidence>
<comment type="cofactor">
    <cofactor evidence="1">
        <name>Fe(2+)</name>
        <dbReference type="ChEBI" id="CHEBI:29033"/>
    </cofactor>
</comment>
<reference evidence="6 7" key="1">
    <citation type="submission" date="2020-08" db="EMBL/GenBank/DDBJ databases">
        <title>Sequencing the genomes of 1000 actinobacteria strains.</title>
        <authorList>
            <person name="Klenk H.-P."/>
        </authorList>
    </citation>
    <scope>NUCLEOTIDE SEQUENCE [LARGE SCALE GENOMIC DNA]</scope>
    <source>
        <strain evidence="6 7">DSM 45486</strain>
    </source>
</reference>
<comment type="caution">
    <text evidence="6">The sequence shown here is derived from an EMBL/GenBank/DDBJ whole genome shotgun (WGS) entry which is preliminary data.</text>
</comment>
<gene>
    <name evidence="6" type="ORF">F4560_002901</name>
</gene>
<evidence type="ECO:0000256" key="4">
    <source>
        <dbReference type="ARBA" id="ARBA00023194"/>
    </source>
</evidence>
<evidence type="ECO:0000256" key="2">
    <source>
        <dbReference type="ARBA" id="ARBA00023002"/>
    </source>
</evidence>
<dbReference type="PANTHER" id="PTHR10696">
    <property type="entry name" value="GAMMA-BUTYROBETAINE HYDROXYLASE-RELATED"/>
    <property type="match status" value="1"/>
</dbReference>
<dbReference type="SUPFAM" id="SSF51197">
    <property type="entry name" value="Clavaminate synthase-like"/>
    <property type="match status" value="1"/>
</dbReference>
<dbReference type="Proteomes" id="UP000552097">
    <property type="component" value="Unassembled WGS sequence"/>
</dbReference>
<dbReference type="InterPro" id="IPR003819">
    <property type="entry name" value="TauD/TfdA-like"/>
</dbReference>
<dbReference type="InterPro" id="IPR050411">
    <property type="entry name" value="AlphaKG_dependent_hydroxylases"/>
</dbReference>
<sequence length="322" mass="35695">MTDASAWTAAGLREQDWLVELTRDQATELLTVTRQVADLKPTDIGRADFVLRLLGPVLADQVRELEHGRGFSVLRGLPVHGLEDAEVERMFIGLGVHLGRITAQTRTGEILNHVRDVGGDSTARGYTSRYGLPFHTDGTDLLALLCVTPAVSGGLSSVSSSVSVHNRILSERPELLGLLYKEYLYDKRGAQEEGESPYYANQIFGYFDGKLACRYYNRGRVESAQEVSGIALSPAERAALDLFEEFAASPELRLDVDLRAGDLMLIDNNVVLHSRTEFSDSESQRRHLMRLAVNPDRQRVFPEGFAKYREGYPVTSPVGTPK</sequence>
<dbReference type="GO" id="GO:0017000">
    <property type="term" value="P:antibiotic biosynthetic process"/>
    <property type="evidence" value="ECO:0007669"/>
    <property type="project" value="UniProtKB-KW"/>
</dbReference>
<dbReference type="GO" id="GO:0016491">
    <property type="term" value="F:oxidoreductase activity"/>
    <property type="evidence" value="ECO:0007669"/>
    <property type="project" value="UniProtKB-KW"/>
</dbReference>
<dbReference type="EMBL" id="JACHMO010000001">
    <property type="protein sequence ID" value="MBB5803133.1"/>
    <property type="molecule type" value="Genomic_DNA"/>
</dbReference>